<accession>A0A846M734</accession>
<protein>
    <submittedName>
        <fullName evidence="1">Uncharacterized protein</fullName>
    </submittedName>
</protein>
<reference evidence="1 2" key="1">
    <citation type="submission" date="2020-03" db="EMBL/GenBank/DDBJ databases">
        <title>Genomic Encyclopedia of Type Strains, Phase IV (KMG-IV): sequencing the most valuable type-strain genomes for metagenomic binning, comparative biology and taxonomic classification.</title>
        <authorList>
            <person name="Goeker M."/>
        </authorList>
    </citation>
    <scope>NUCLEOTIDE SEQUENCE [LARGE SCALE GENOMIC DNA]</scope>
    <source>
        <strain evidence="1 2">DSM 21299</strain>
    </source>
</reference>
<proteinExistence type="predicted"/>
<sequence>MDQKLTQRDGDEFDLSYLPRDEMVDTYQWERVPEVPENRCAI</sequence>
<evidence type="ECO:0000313" key="2">
    <source>
        <dbReference type="Proteomes" id="UP000576821"/>
    </source>
</evidence>
<gene>
    <name evidence="1" type="ORF">FHS54_000863</name>
</gene>
<comment type="caution">
    <text evidence="1">The sequence shown here is derived from an EMBL/GenBank/DDBJ whole genome shotgun (WGS) entry which is preliminary data.</text>
</comment>
<keyword evidence="2" id="KW-1185">Reference proteome</keyword>
<dbReference type="AlphaFoldDB" id="A0A846M734"/>
<organism evidence="1 2">
    <name type="scientific">Sphingobium vermicomposti</name>
    <dbReference type="NCBI Taxonomy" id="529005"/>
    <lineage>
        <taxon>Bacteria</taxon>
        <taxon>Pseudomonadati</taxon>
        <taxon>Pseudomonadota</taxon>
        <taxon>Alphaproteobacteria</taxon>
        <taxon>Sphingomonadales</taxon>
        <taxon>Sphingomonadaceae</taxon>
        <taxon>Sphingobium</taxon>
    </lineage>
</organism>
<dbReference type="Proteomes" id="UP000576821">
    <property type="component" value="Unassembled WGS sequence"/>
</dbReference>
<dbReference type="RefSeq" id="WP_279589126.1">
    <property type="nucleotide sequence ID" value="NZ_JAASQR010000001.1"/>
</dbReference>
<dbReference type="EMBL" id="JAASQR010000001">
    <property type="protein sequence ID" value="NIJ15914.1"/>
    <property type="molecule type" value="Genomic_DNA"/>
</dbReference>
<name>A0A846M734_9SPHN</name>
<evidence type="ECO:0000313" key="1">
    <source>
        <dbReference type="EMBL" id="NIJ15914.1"/>
    </source>
</evidence>